<reference evidence="8" key="1">
    <citation type="journal article" date="2023" name="Science">
        <title>Genome structures resolve the early diversification of teleost fishes.</title>
        <authorList>
            <person name="Parey E."/>
            <person name="Louis A."/>
            <person name="Montfort J."/>
            <person name="Bouchez O."/>
            <person name="Roques C."/>
            <person name="Iampietro C."/>
            <person name="Lluch J."/>
            <person name="Castinel A."/>
            <person name="Donnadieu C."/>
            <person name="Desvignes T."/>
            <person name="Floi Bucao C."/>
            <person name="Jouanno E."/>
            <person name="Wen M."/>
            <person name="Mejri S."/>
            <person name="Dirks R."/>
            <person name="Jansen H."/>
            <person name="Henkel C."/>
            <person name="Chen W.J."/>
            <person name="Zahm M."/>
            <person name="Cabau C."/>
            <person name="Klopp C."/>
            <person name="Thompson A.W."/>
            <person name="Robinson-Rechavi M."/>
            <person name="Braasch I."/>
            <person name="Lecointre G."/>
            <person name="Bobe J."/>
            <person name="Postlethwait J.H."/>
            <person name="Berthelot C."/>
            <person name="Roest Crollius H."/>
            <person name="Guiguen Y."/>
        </authorList>
    </citation>
    <scope>NUCLEOTIDE SEQUENCE</scope>
    <source>
        <strain evidence="8">WJC10195</strain>
    </source>
</reference>
<dbReference type="SMART" id="SM00353">
    <property type="entry name" value="HLH"/>
    <property type="match status" value="1"/>
</dbReference>
<dbReference type="GO" id="GO:0005634">
    <property type="term" value="C:nucleus"/>
    <property type="evidence" value="ECO:0007669"/>
    <property type="project" value="TreeGrafter"/>
</dbReference>
<organism evidence="8 9">
    <name type="scientific">Synaphobranchus kaupii</name>
    <name type="common">Kaup's arrowtooth eel</name>
    <dbReference type="NCBI Taxonomy" id="118154"/>
    <lineage>
        <taxon>Eukaryota</taxon>
        <taxon>Metazoa</taxon>
        <taxon>Chordata</taxon>
        <taxon>Craniata</taxon>
        <taxon>Vertebrata</taxon>
        <taxon>Euteleostomi</taxon>
        <taxon>Actinopterygii</taxon>
        <taxon>Neopterygii</taxon>
        <taxon>Teleostei</taxon>
        <taxon>Anguilliformes</taxon>
        <taxon>Synaphobranchidae</taxon>
        <taxon>Synaphobranchus</taxon>
    </lineage>
</organism>
<evidence type="ECO:0000256" key="1">
    <source>
        <dbReference type="ARBA" id="ARBA00022473"/>
    </source>
</evidence>
<evidence type="ECO:0000256" key="4">
    <source>
        <dbReference type="ARBA" id="ARBA00023163"/>
    </source>
</evidence>
<dbReference type="OrthoDB" id="9946827at2759"/>
<evidence type="ECO:0000256" key="3">
    <source>
        <dbReference type="ARBA" id="ARBA00023125"/>
    </source>
</evidence>
<dbReference type="InterPro" id="IPR011598">
    <property type="entry name" value="bHLH_dom"/>
</dbReference>
<dbReference type="Proteomes" id="UP001152622">
    <property type="component" value="Chromosome 20"/>
</dbReference>
<accession>A0A9Q1EAZ3</accession>
<feature type="compositionally biased region" description="Basic residues" evidence="6">
    <location>
        <begin position="91"/>
        <end position="103"/>
    </location>
</feature>
<gene>
    <name evidence="8" type="ORF">SKAU_G00388140</name>
</gene>
<keyword evidence="5" id="KW-0539">Nucleus</keyword>
<dbReference type="GO" id="GO:0001707">
    <property type="term" value="P:mesoderm formation"/>
    <property type="evidence" value="ECO:0007669"/>
    <property type="project" value="TreeGrafter"/>
</dbReference>
<feature type="domain" description="BHLH" evidence="7">
    <location>
        <begin position="100"/>
        <end position="154"/>
    </location>
</feature>
<dbReference type="InterPro" id="IPR040259">
    <property type="entry name" value="Mesogenin/MesP"/>
</dbReference>
<keyword evidence="1" id="KW-0217">Developmental protein</keyword>
<evidence type="ECO:0000256" key="6">
    <source>
        <dbReference type="SAM" id="MobiDB-lite"/>
    </source>
</evidence>
<dbReference type="GO" id="GO:0000978">
    <property type="term" value="F:RNA polymerase II cis-regulatory region sequence-specific DNA binding"/>
    <property type="evidence" value="ECO:0007669"/>
    <property type="project" value="TreeGrafter"/>
</dbReference>
<keyword evidence="2" id="KW-0805">Transcription regulation</keyword>
<name>A0A9Q1EAZ3_SYNKA</name>
<dbReference type="Pfam" id="PF00010">
    <property type="entry name" value="HLH"/>
    <property type="match status" value="1"/>
</dbReference>
<dbReference type="PANTHER" id="PTHR20937">
    <property type="entry name" value="IP14615P"/>
    <property type="match status" value="1"/>
</dbReference>
<feature type="region of interest" description="Disordered" evidence="6">
    <location>
        <begin position="79"/>
        <end position="109"/>
    </location>
</feature>
<evidence type="ECO:0000313" key="8">
    <source>
        <dbReference type="EMBL" id="KAJ8335472.1"/>
    </source>
</evidence>
<evidence type="ECO:0000256" key="2">
    <source>
        <dbReference type="ARBA" id="ARBA00023015"/>
    </source>
</evidence>
<dbReference type="GO" id="GO:0046983">
    <property type="term" value="F:protein dimerization activity"/>
    <property type="evidence" value="ECO:0007669"/>
    <property type="project" value="InterPro"/>
</dbReference>
<dbReference type="GO" id="GO:0032525">
    <property type="term" value="P:somite rostral/caudal axis specification"/>
    <property type="evidence" value="ECO:0007669"/>
    <property type="project" value="TreeGrafter"/>
</dbReference>
<comment type="caution">
    <text evidence="8">The sequence shown here is derived from an EMBL/GenBank/DDBJ whole genome shotgun (WGS) entry which is preliminary data.</text>
</comment>
<keyword evidence="4" id="KW-0804">Transcription</keyword>
<dbReference type="PROSITE" id="PS50888">
    <property type="entry name" value="BHLH"/>
    <property type="match status" value="1"/>
</dbReference>
<dbReference type="SUPFAM" id="SSF47459">
    <property type="entry name" value="HLH, helix-loop-helix DNA-binding domain"/>
    <property type="match status" value="1"/>
</dbReference>
<proteinExistence type="predicted"/>
<protein>
    <recommendedName>
        <fullName evidence="7">BHLH domain-containing protein</fullName>
    </recommendedName>
</protein>
<dbReference type="AlphaFoldDB" id="A0A9Q1EAZ3"/>
<evidence type="ECO:0000259" key="7">
    <source>
        <dbReference type="PROSITE" id="PS50888"/>
    </source>
</evidence>
<keyword evidence="9" id="KW-1185">Reference proteome</keyword>
<dbReference type="GO" id="GO:0003007">
    <property type="term" value="P:heart morphogenesis"/>
    <property type="evidence" value="ECO:0007669"/>
    <property type="project" value="TreeGrafter"/>
</dbReference>
<evidence type="ECO:0000313" key="9">
    <source>
        <dbReference type="Proteomes" id="UP001152622"/>
    </source>
</evidence>
<dbReference type="GO" id="GO:0000981">
    <property type="term" value="F:DNA-binding transcription factor activity, RNA polymerase II-specific"/>
    <property type="evidence" value="ECO:0007669"/>
    <property type="project" value="TreeGrafter"/>
</dbReference>
<keyword evidence="3" id="KW-0238">DNA-binding</keyword>
<evidence type="ECO:0000256" key="5">
    <source>
        <dbReference type="ARBA" id="ARBA00023242"/>
    </source>
</evidence>
<dbReference type="Gene3D" id="4.10.280.10">
    <property type="entry name" value="Helix-loop-helix DNA-binding domain"/>
    <property type="match status" value="1"/>
</dbReference>
<dbReference type="EMBL" id="JAINUF010000020">
    <property type="protein sequence ID" value="KAJ8335472.1"/>
    <property type="molecule type" value="Genomic_DNA"/>
</dbReference>
<dbReference type="InterPro" id="IPR036638">
    <property type="entry name" value="HLH_DNA-bd_sf"/>
</dbReference>
<dbReference type="PANTHER" id="PTHR20937:SF6">
    <property type="entry name" value="MESODERM POSTERIOR PROTEIN 1"/>
    <property type="match status" value="1"/>
</dbReference>
<sequence length="250" mass="27208">MDSVLSQFLLQEIQAPGCESTPEQSCPGSDPGYYSACGSLSPASSVDSLCLSPPAPRWGASQEPAGGLLFRAAAVDARPRPRPALPAQGTRRSRSCYPGHKRQSASEREKLRMRDLTKALHHLNTYLPPSLAPAGQTLTKIQTLRLAIRYIAHLSAQLEPAMAEEAQSQACSDLSPSCFGTQDSFCQSMGTMTTEQTAMFQPAFPHTMDQYSCPRQTYQNPRGDYSIAQTNTDGYYTLQNQLPLTELGSL</sequence>